<evidence type="ECO:0000256" key="2">
    <source>
        <dbReference type="SAM" id="SignalP"/>
    </source>
</evidence>
<dbReference type="PANTHER" id="PTHR33619">
    <property type="entry name" value="POLYSACCHARIDE EXPORT PROTEIN GFCE-RELATED"/>
    <property type="match status" value="1"/>
</dbReference>
<organism evidence="5 6">
    <name type="scientific">Sphingomonas yabuuchiae</name>
    <dbReference type="NCBI Taxonomy" id="172044"/>
    <lineage>
        <taxon>Bacteria</taxon>
        <taxon>Pseudomonadati</taxon>
        <taxon>Pseudomonadota</taxon>
        <taxon>Alphaproteobacteria</taxon>
        <taxon>Sphingomonadales</taxon>
        <taxon>Sphingomonadaceae</taxon>
        <taxon>Sphingomonas</taxon>
    </lineage>
</organism>
<dbReference type="EMBL" id="JAFHKU010000126">
    <property type="protein sequence ID" value="MBN3558283.1"/>
    <property type="molecule type" value="Genomic_DNA"/>
</dbReference>
<dbReference type="PANTHER" id="PTHR33619:SF3">
    <property type="entry name" value="POLYSACCHARIDE EXPORT PROTEIN GFCE-RELATED"/>
    <property type="match status" value="1"/>
</dbReference>
<dbReference type="Pfam" id="PF02563">
    <property type="entry name" value="Poly_export"/>
    <property type="match status" value="1"/>
</dbReference>
<feature type="chain" id="PRO_5041202893" evidence="2">
    <location>
        <begin position="18"/>
        <end position="183"/>
    </location>
</feature>
<keyword evidence="1 2" id="KW-0732">Signal</keyword>
<dbReference type="Proteomes" id="UP000704529">
    <property type="component" value="Unassembled WGS sequence"/>
</dbReference>
<accession>A0AA41DAU3</accession>
<dbReference type="Gene3D" id="3.10.560.10">
    <property type="entry name" value="Outer membrane lipoprotein wza domain like"/>
    <property type="match status" value="1"/>
</dbReference>
<gene>
    <name evidence="5" type="ORF">JYA60_08595</name>
</gene>
<feature type="domain" description="Soluble ligand binding" evidence="4">
    <location>
        <begin position="110"/>
        <end position="159"/>
    </location>
</feature>
<sequence>MLAMLASSAVLSGCATAPAPPLPASEYGQANQPYTLGVGDKLRVNVYREPELSGEFSVNGTGAITMPLVGEVPVKGMTRAQVEAELTRRLGSGFVRNPSVSVEVYDFRTFSILGEVQRPGNYPAREGTTLTAAIAVAGGYTYRANERRLLLRRANGQSYYSVDADANVEIRPGDTIQVPEVHF</sequence>
<dbReference type="Gene3D" id="3.30.1950.10">
    <property type="entry name" value="wza like domain"/>
    <property type="match status" value="1"/>
</dbReference>
<comment type="caution">
    <text evidence="5">The sequence shown here is derived from an EMBL/GenBank/DDBJ whole genome shotgun (WGS) entry which is preliminary data.</text>
</comment>
<proteinExistence type="predicted"/>
<dbReference type="Pfam" id="PF10531">
    <property type="entry name" value="SLBB"/>
    <property type="match status" value="1"/>
</dbReference>
<feature type="signal peptide" evidence="2">
    <location>
        <begin position="1"/>
        <end position="17"/>
    </location>
</feature>
<dbReference type="AlphaFoldDB" id="A0AA41DAU3"/>
<dbReference type="InterPro" id="IPR019554">
    <property type="entry name" value="Soluble_ligand-bd"/>
</dbReference>
<name>A0AA41DAU3_9SPHN</name>
<evidence type="ECO:0000259" key="3">
    <source>
        <dbReference type="Pfam" id="PF02563"/>
    </source>
</evidence>
<dbReference type="GO" id="GO:0015159">
    <property type="term" value="F:polysaccharide transmembrane transporter activity"/>
    <property type="evidence" value="ECO:0007669"/>
    <property type="project" value="InterPro"/>
</dbReference>
<evidence type="ECO:0000259" key="4">
    <source>
        <dbReference type="Pfam" id="PF10531"/>
    </source>
</evidence>
<evidence type="ECO:0000256" key="1">
    <source>
        <dbReference type="ARBA" id="ARBA00022729"/>
    </source>
</evidence>
<feature type="domain" description="Polysaccharide export protein N-terminal" evidence="3">
    <location>
        <begin position="29"/>
        <end position="104"/>
    </location>
</feature>
<protein>
    <submittedName>
        <fullName evidence="5">Polysaccharide export protein</fullName>
    </submittedName>
</protein>
<dbReference type="InterPro" id="IPR049712">
    <property type="entry name" value="Poly_export"/>
</dbReference>
<dbReference type="InterPro" id="IPR003715">
    <property type="entry name" value="Poly_export_N"/>
</dbReference>
<evidence type="ECO:0000313" key="6">
    <source>
        <dbReference type="Proteomes" id="UP000704529"/>
    </source>
</evidence>
<reference evidence="5" key="1">
    <citation type="submission" date="2021-01" db="EMBL/GenBank/DDBJ databases">
        <title>Genome Sequencing of Type Strains.</title>
        <authorList>
            <person name="Lemaire J.F."/>
            <person name="Inderbitzin P."/>
            <person name="Collins S.B."/>
            <person name="Wespe N."/>
            <person name="Knight-Connoni V."/>
        </authorList>
    </citation>
    <scope>NUCLEOTIDE SEQUENCE</scope>
    <source>
        <strain evidence="5">DSM 14562</strain>
    </source>
</reference>
<evidence type="ECO:0000313" key="5">
    <source>
        <dbReference type="EMBL" id="MBN3558283.1"/>
    </source>
</evidence>
<dbReference type="SUPFAM" id="SSF142984">
    <property type="entry name" value="Nqo1 middle domain-like"/>
    <property type="match status" value="1"/>
</dbReference>